<evidence type="ECO:0000313" key="3">
    <source>
        <dbReference type="Proteomes" id="UP001155059"/>
    </source>
</evidence>
<reference evidence="3 4" key="2">
    <citation type="journal article" date="2023" name="Plant Pathol.">
        <title>Dismantling and reorganizing Pseudomonas marginalis sensu#lato.</title>
        <authorList>
            <person name="Sawada H."/>
            <person name="Fujikawa T."/>
            <person name="Satou M."/>
        </authorList>
    </citation>
    <scope>NUCLEOTIDE SEQUENCE [LARGE SCALE GENOMIC DNA]</scope>
    <source>
        <strain evidence="1 3">MAFF 302030</strain>
        <strain evidence="2 4">MAFF 302046</strain>
    </source>
</reference>
<organism evidence="1 3">
    <name type="scientific">Pseudomonas morbosilactucae</name>
    <dbReference type="NCBI Taxonomy" id="2938197"/>
    <lineage>
        <taxon>Bacteria</taxon>
        <taxon>Pseudomonadati</taxon>
        <taxon>Pseudomonadota</taxon>
        <taxon>Gammaproteobacteria</taxon>
        <taxon>Pseudomonadales</taxon>
        <taxon>Pseudomonadaceae</taxon>
        <taxon>Pseudomonas</taxon>
    </lineage>
</organism>
<evidence type="ECO:0000313" key="2">
    <source>
        <dbReference type="EMBL" id="MCK9812674.1"/>
    </source>
</evidence>
<evidence type="ECO:0000313" key="1">
    <source>
        <dbReference type="EMBL" id="MCK9799346.1"/>
    </source>
</evidence>
<dbReference type="RefSeq" id="WP_185039256.1">
    <property type="nucleotide sequence ID" value="NZ_JALQCW010000039.1"/>
</dbReference>
<evidence type="ECO:0000313" key="4">
    <source>
        <dbReference type="Proteomes" id="UP001155163"/>
    </source>
</evidence>
<accession>A0A9X1YXC4</accession>
<dbReference type="EMBL" id="JALQCW010000039">
    <property type="protein sequence ID" value="MCK9799346.1"/>
    <property type="molecule type" value="Genomic_DNA"/>
</dbReference>
<keyword evidence="4" id="KW-1185">Reference proteome</keyword>
<comment type="caution">
    <text evidence="1">The sequence shown here is derived from an EMBL/GenBank/DDBJ whole genome shotgun (WGS) entry which is preliminary data.</text>
</comment>
<dbReference type="AlphaFoldDB" id="A0A9X1YXC4"/>
<gene>
    <name evidence="1" type="ORF">M1B34_16940</name>
    <name evidence="2" type="ORF">M1B35_00555</name>
</gene>
<name>A0A9X1YXC4_9PSED</name>
<sequence length="54" mass="6031">MTFPLSRLPVQLLRQLHACAGQQRVPLLLLLVNAGLAYEGLYIPYDTLLPSKQP</sequence>
<dbReference type="EMBL" id="JALQCX010000003">
    <property type="protein sequence ID" value="MCK9812674.1"/>
    <property type="molecule type" value="Genomic_DNA"/>
</dbReference>
<dbReference type="Proteomes" id="UP001155163">
    <property type="component" value="Unassembled WGS sequence"/>
</dbReference>
<proteinExistence type="predicted"/>
<protein>
    <submittedName>
        <fullName evidence="1">Uncharacterized protein</fullName>
    </submittedName>
</protein>
<dbReference type="Proteomes" id="UP001155059">
    <property type="component" value="Unassembled WGS sequence"/>
</dbReference>
<reference evidence="3 4" key="1">
    <citation type="journal article" date="2022" name="Int. J. Syst. Evol. Microbiol.">
        <title>Pseudomonas aegrilactucae sp. nov. and Pseudomonas morbosilactucae sp. nov., pathogens causing bacterial rot of lettuce in Japan.</title>
        <authorList>
            <person name="Sawada H."/>
            <person name="Fujikawa T."/>
            <person name="Satou M."/>
        </authorList>
    </citation>
    <scope>NUCLEOTIDE SEQUENCE [LARGE SCALE GENOMIC DNA]</scope>
    <source>
        <strain evidence="1 3">MAFF 302030</strain>
        <strain evidence="2 4">MAFF 302046</strain>
    </source>
</reference>